<keyword evidence="9" id="KW-1185">Reference proteome</keyword>
<comment type="similarity">
    <text evidence="2">Belongs to the outer membrane factor (OMF) (TC 1.B.17) family.</text>
</comment>
<keyword evidence="5" id="KW-0812">Transmembrane</keyword>
<reference evidence="8 9" key="2">
    <citation type="submission" date="2023-12" db="EMBL/GenBank/DDBJ databases">
        <title>Description of an unclassified Opitutus bacterium of Verrucomicrobiota.</title>
        <authorList>
            <person name="Zhang D.-F."/>
        </authorList>
    </citation>
    <scope>NUCLEOTIDE SEQUENCE [LARGE SCALE GENOMIC DNA]</scope>
    <source>
        <strain evidence="8 9">WL0086</strain>
    </source>
</reference>
<keyword evidence="7" id="KW-0998">Cell outer membrane</keyword>
<evidence type="ECO:0000313" key="8">
    <source>
        <dbReference type="EMBL" id="WRQ88341.1"/>
    </source>
</evidence>
<dbReference type="SUPFAM" id="SSF56954">
    <property type="entry name" value="Outer membrane efflux proteins (OEP)"/>
    <property type="match status" value="1"/>
</dbReference>
<dbReference type="Gene3D" id="1.20.1600.10">
    <property type="entry name" value="Outer membrane efflux proteins (OEP)"/>
    <property type="match status" value="1"/>
</dbReference>
<dbReference type="InterPro" id="IPR003423">
    <property type="entry name" value="OMP_efflux"/>
</dbReference>
<dbReference type="PANTHER" id="PTHR30026:SF20">
    <property type="entry name" value="OUTER MEMBRANE PROTEIN TOLC"/>
    <property type="match status" value="1"/>
</dbReference>
<proteinExistence type="inferred from homology"/>
<organism evidence="8 9">
    <name type="scientific">Actomonas aquatica</name>
    <dbReference type="NCBI Taxonomy" id="2866162"/>
    <lineage>
        <taxon>Bacteria</taxon>
        <taxon>Pseudomonadati</taxon>
        <taxon>Verrucomicrobiota</taxon>
        <taxon>Opitutia</taxon>
        <taxon>Opitutales</taxon>
        <taxon>Opitutaceae</taxon>
        <taxon>Actomonas</taxon>
    </lineage>
</organism>
<dbReference type="Pfam" id="PF02321">
    <property type="entry name" value="OEP"/>
    <property type="match status" value="2"/>
</dbReference>
<name>A0ABZ1C9Y3_9BACT</name>
<gene>
    <name evidence="8" type="ORF">K1X11_002920</name>
</gene>
<comment type="subcellular location">
    <subcellularLocation>
        <location evidence="1">Cell outer membrane</location>
    </subcellularLocation>
</comment>
<evidence type="ECO:0000256" key="5">
    <source>
        <dbReference type="ARBA" id="ARBA00022692"/>
    </source>
</evidence>
<evidence type="ECO:0000256" key="4">
    <source>
        <dbReference type="ARBA" id="ARBA00022452"/>
    </source>
</evidence>
<accession>A0ABZ1C9Y3</accession>
<dbReference type="PANTHER" id="PTHR30026">
    <property type="entry name" value="OUTER MEMBRANE PROTEIN TOLC"/>
    <property type="match status" value="1"/>
</dbReference>
<evidence type="ECO:0000256" key="3">
    <source>
        <dbReference type="ARBA" id="ARBA00022448"/>
    </source>
</evidence>
<reference evidence="8 9" key="1">
    <citation type="submission" date="2021-08" db="EMBL/GenBank/DDBJ databases">
        <authorList>
            <person name="Zhang D."/>
            <person name="Zhang A."/>
            <person name="Wang L."/>
        </authorList>
    </citation>
    <scope>NUCLEOTIDE SEQUENCE [LARGE SCALE GENOMIC DNA]</scope>
    <source>
        <strain evidence="8 9">WL0086</strain>
    </source>
</reference>
<evidence type="ECO:0000256" key="7">
    <source>
        <dbReference type="ARBA" id="ARBA00023237"/>
    </source>
</evidence>
<keyword evidence="3" id="KW-0813">Transport</keyword>
<keyword evidence="4" id="KW-1134">Transmembrane beta strand</keyword>
<evidence type="ECO:0000256" key="6">
    <source>
        <dbReference type="ARBA" id="ARBA00023136"/>
    </source>
</evidence>
<dbReference type="Proteomes" id="UP000738431">
    <property type="component" value="Chromosome"/>
</dbReference>
<dbReference type="RefSeq" id="WP_221032457.1">
    <property type="nucleotide sequence ID" value="NZ_CP139781.1"/>
</dbReference>
<evidence type="ECO:0000256" key="2">
    <source>
        <dbReference type="ARBA" id="ARBA00007613"/>
    </source>
</evidence>
<evidence type="ECO:0000313" key="9">
    <source>
        <dbReference type="Proteomes" id="UP000738431"/>
    </source>
</evidence>
<evidence type="ECO:0000256" key="1">
    <source>
        <dbReference type="ARBA" id="ARBA00004442"/>
    </source>
</evidence>
<keyword evidence="6" id="KW-0472">Membrane</keyword>
<sequence length="447" mass="48499">MSWFSSRFRPVGSPPRSLLALGALCLAGLNAPGLRAESYDLASALQAVEGANFDVLLSQESIFQAQESARNSRANLLPNVTFDATQRRSRSASFGSTVTRSGVNSRFDMGLNGRLDLLDAQNIASYQAAKLGVSVAELDAETTRESVRAAVASVYLQHLRNLARLDLIDANISRADALLDLAVRQRDAGVATQIDVTRAQAQVAIAQQARLQQETELQSSELRFKRLLSLEADAPVALSPFSLRVSEADPAAGSAETVALEQRTDLARAERLLDQSDLEVRAAKFNRLPTLSLTGNYGRAAEEAFDGNDAQVWSTGISLSVPVFDGLRTGSLTRLALSRRRANQLRHDDLADAIAAEVRLAVQNTRSRRAQIQVAQTSLALAEDELRLAQIRFEQGAADNREMVEAQNRLAIASDNLLEATYQYNLSRVELALATGDVRGILDEAVQ</sequence>
<dbReference type="InterPro" id="IPR051906">
    <property type="entry name" value="TolC-like"/>
</dbReference>
<dbReference type="EMBL" id="CP139781">
    <property type="protein sequence ID" value="WRQ88341.1"/>
    <property type="molecule type" value="Genomic_DNA"/>
</dbReference>
<protein>
    <submittedName>
        <fullName evidence="8">TolC family protein</fullName>
    </submittedName>
</protein>